<proteinExistence type="predicted"/>
<dbReference type="PATRIC" id="fig|1354303.4.peg.823"/>
<comment type="caution">
    <text evidence="2">The sequence shown here is derived from an EMBL/GenBank/DDBJ whole genome shotgun (WGS) entry which is preliminary data.</text>
</comment>
<protein>
    <submittedName>
        <fullName evidence="2">Peptidoglycan-binding domain 1</fullName>
    </submittedName>
</protein>
<organism evidence="2 3">
    <name type="scientific">Psychrobacter aquaticus CMS 56</name>
    <dbReference type="NCBI Taxonomy" id="1354303"/>
    <lineage>
        <taxon>Bacteria</taxon>
        <taxon>Pseudomonadati</taxon>
        <taxon>Pseudomonadota</taxon>
        <taxon>Gammaproteobacteria</taxon>
        <taxon>Moraxellales</taxon>
        <taxon>Moraxellaceae</taxon>
        <taxon>Psychrobacter</taxon>
    </lineage>
</organism>
<feature type="domain" description="N-acetylmuramidase" evidence="1">
    <location>
        <begin position="88"/>
        <end position="260"/>
    </location>
</feature>
<dbReference type="RefSeq" id="WP_021813489.1">
    <property type="nucleotide sequence ID" value="NZ_AUSW01000015.1"/>
</dbReference>
<evidence type="ECO:0000259" key="1">
    <source>
        <dbReference type="Pfam" id="PF11860"/>
    </source>
</evidence>
<gene>
    <name evidence="2" type="ORF">M917_0836</name>
</gene>
<evidence type="ECO:0000313" key="2">
    <source>
        <dbReference type="EMBL" id="ERL56158.1"/>
    </source>
</evidence>
<evidence type="ECO:0000313" key="3">
    <source>
        <dbReference type="Proteomes" id="UP000016761"/>
    </source>
</evidence>
<dbReference type="InterPro" id="IPR024408">
    <property type="entry name" value="Muramidase"/>
</dbReference>
<dbReference type="eggNOG" id="COG3409">
    <property type="taxonomic scope" value="Bacteria"/>
</dbReference>
<dbReference type="Pfam" id="PF11860">
    <property type="entry name" value="Muramidase"/>
    <property type="match status" value="1"/>
</dbReference>
<sequence length="265" mass="29712">MSDNKPMMTDKEFFDWSKIQIPDNTLTQDIVDEVNKILRPINPADLQKVITILGNSSAAQAGAGVSSSLPVLTRADIVASAKGISVEAAALKSVIDVECPKPGFGADGLPTILFEPHKMWKYLTLANFITKRDQLQALFPDMCNQTWDKSLYNVRTQHEKLAVCKVLHWDAAHMSCSWGKGQVMGFNWQDLKYPSLKAFIDAMHTSEAAQIDAMCRFIKVNGLVDELQRNDWAGFAYRYNGEGYKANQYDIRLAAAYKKAKREGW</sequence>
<accession>U4TCG8</accession>
<dbReference type="EMBL" id="AUSW01000015">
    <property type="protein sequence ID" value="ERL56158.1"/>
    <property type="molecule type" value="Genomic_DNA"/>
</dbReference>
<keyword evidence="3" id="KW-1185">Reference proteome</keyword>
<dbReference type="AlphaFoldDB" id="U4TCG8"/>
<name>U4TCG8_9GAMM</name>
<dbReference type="Proteomes" id="UP000016761">
    <property type="component" value="Unassembled WGS sequence"/>
</dbReference>
<reference evidence="2 3" key="1">
    <citation type="journal article" date="2013" name="Genome Announc.">
        <title>Draft Genome Sequence of Psychrobacter aquaticus Strain CMS 56T, Isolated from a Cyanobacterial Mat Sample Collected from Water Bodies in the McMurdo Dry Valley Region of Antarctica.</title>
        <authorList>
            <person name="Reddy G.S."/>
            <person name="Ara S."/>
            <person name="Singh A."/>
            <person name="Kumar Pinnaka A."/>
            <person name="Shivaji S."/>
        </authorList>
    </citation>
    <scope>NUCLEOTIDE SEQUENCE [LARGE SCALE GENOMIC DNA]</scope>
    <source>
        <strain evidence="2 3">CMS 56</strain>
    </source>
</reference>
<dbReference type="STRING" id="1354303.M917_0836"/>